<name>A0A0V1BEI3_TRISP</name>
<dbReference type="InParanoid" id="A0A0V1BEI3"/>
<dbReference type="EMBL" id="JYDH01000054">
    <property type="protein sequence ID" value="KRY35440.1"/>
    <property type="molecule type" value="Genomic_DNA"/>
</dbReference>
<proteinExistence type="predicted"/>
<reference evidence="1 2" key="1">
    <citation type="submission" date="2015-01" db="EMBL/GenBank/DDBJ databases">
        <title>Evolution of Trichinella species and genotypes.</title>
        <authorList>
            <person name="Korhonen P.K."/>
            <person name="Edoardo P."/>
            <person name="Giuseppe L.R."/>
            <person name="Gasser R.B."/>
        </authorList>
    </citation>
    <scope>NUCLEOTIDE SEQUENCE [LARGE SCALE GENOMIC DNA]</scope>
    <source>
        <strain evidence="1">ISS3</strain>
    </source>
</reference>
<keyword evidence="2" id="KW-1185">Reference proteome</keyword>
<evidence type="ECO:0000313" key="2">
    <source>
        <dbReference type="Proteomes" id="UP000054776"/>
    </source>
</evidence>
<gene>
    <name evidence="1" type="ORF">T01_6734</name>
</gene>
<dbReference type="AlphaFoldDB" id="A0A0V1BEI3"/>
<protein>
    <submittedName>
        <fullName evidence="1">Uncharacterized protein</fullName>
    </submittedName>
</protein>
<dbReference type="Proteomes" id="UP000054776">
    <property type="component" value="Unassembled WGS sequence"/>
</dbReference>
<comment type="caution">
    <text evidence="1">The sequence shown here is derived from an EMBL/GenBank/DDBJ whole genome shotgun (WGS) entry which is preliminary data.</text>
</comment>
<organism evidence="1 2">
    <name type="scientific">Trichinella spiralis</name>
    <name type="common">Trichina worm</name>
    <dbReference type="NCBI Taxonomy" id="6334"/>
    <lineage>
        <taxon>Eukaryota</taxon>
        <taxon>Metazoa</taxon>
        <taxon>Ecdysozoa</taxon>
        <taxon>Nematoda</taxon>
        <taxon>Enoplea</taxon>
        <taxon>Dorylaimia</taxon>
        <taxon>Trichinellida</taxon>
        <taxon>Trichinellidae</taxon>
        <taxon>Trichinella</taxon>
    </lineage>
</organism>
<evidence type="ECO:0000313" key="1">
    <source>
        <dbReference type="EMBL" id="KRY35440.1"/>
    </source>
</evidence>
<sequence length="77" mass="8830">MTKLERRNNRRNAHDHRLPTWHFLLSMSYKNVGVIKTVAVTLPPSFGEVRPELSLRGVIPQVAGWPWSSCQPSDLHL</sequence>
<accession>A0A0V1BEI3</accession>